<keyword evidence="1" id="KW-0805">Transcription regulation</keyword>
<evidence type="ECO:0000259" key="5">
    <source>
        <dbReference type="PROSITE" id="PS51005"/>
    </source>
</evidence>
<name>A0A8K1I0F4_LITCN</name>
<evidence type="ECO:0000256" key="2">
    <source>
        <dbReference type="ARBA" id="ARBA00023125"/>
    </source>
</evidence>
<keyword evidence="2" id="KW-0238">DNA-binding</keyword>
<dbReference type="Pfam" id="PF02365">
    <property type="entry name" value="NAM"/>
    <property type="match status" value="1"/>
</dbReference>
<dbReference type="PANTHER" id="PTHR31744:SF210">
    <property type="entry name" value="NAC DOMAIN-CONTAINING PROTEIN 86-LIKE"/>
    <property type="match status" value="1"/>
</dbReference>
<dbReference type="Gene3D" id="2.170.150.80">
    <property type="entry name" value="NAC domain"/>
    <property type="match status" value="1"/>
</dbReference>
<organism evidence="6">
    <name type="scientific">Litchi chinensis</name>
    <name type="common">Lychee</name>
    <dbReference type="NCBI Taxonomy" id="151069"/>
    <lineage>
        <taxon>Eukaryota</taxon>
        <taxon>Viridiplantae</taxon>
        <taxon>Streptophyta</taxon>
        <taxon>Embryophyta</taxon>
        <taxon>Tracheophyta</taxon>
        <taxon>Spermatophyta</taxon>
        <taxon>Magnoliopsida</taxon>
        <taxon>eudicotyledons</taxon>
        <taxon>Gunneridae</taxon>
        <taxon>Pentapetalae</taxon>
        <taxon>rosids</taxon>
        <taxon>malvids</taxon>
        <taxon>Sapindales</taxon>
        <taxon>Sapindaceae</taxon>
        <taxon>Litchi</taxon>
    </lineage>
</organism>
<reference evidence="6" key="1">
    <citation type="submission" date="2020-03" db="EMBL/GenBank/DDBJ databases">
        <title>LcNAC40-LcVPE regulatory module contributes to fruit abscission by promoting autolytic programmed cell death in litchi.</title>
        <authorList>
            <person name="Li C."/>
            <person name="Ning X."/>
            <person name="Zhao M."/>
            <person name="Wen Z."/>
            <person name="Kou L."/>
            <person name="Ma X."/>
            <person name="Peng M."/>
            <person name="Yang Y."/>
            <person name="Wu H."/>
            <person name="Li J."/>
        </authorList>
    </citation>
    <scope>NUCLEOTIDE SEQUENCE</scope>
</reference>
<protein>
    <submittedName>
        <fullName evidence="6">NAC transcription factor 87</fullName>
    </submittedName>
</protein>
<evidence type="ECO:0000313" key="6">
    <source>
        <dbReference type="EMBL" id="UBT01691.1"/>
    </source>
</evidence>
<keyword evidence="3" id="KW-0804">Transcription</keyword>
<dbReference type="PROSITE" id="PS51005">
    <property type="entry name" value="NAC"/>
    <property type="match status" value="1"/>
</dbReference>
<dbReference type="PANTHER" id="PTHR31744">
    <property type="entry name" value="PROTEIN CUP-SHAPED COTYLEDON 2-RELATED"/>
    <property type="match status" value="1"/>
</dbReference>
<dbReference type="AlphaFoldDB" id="A0A8K1I0F4"/>
<dbReference type="GO" id="GO:0006355">
    <property type="term" value="P:regulation of DNA-templated transcription"/>
    <property type="evidence" value="ECO:0007669"/>
    <property type="project" value="InterPro"/>
</dbReference>
<evidence type="ECO:0000256" key="1">
    <source>
        <dbReference type="ARBA" id="ARBA00023015"/>
    </source>
</evidence>
<dbReference type="InterPro" id="IPR003441">
    <property type="entry name" value="NAC-dom"/>
</dbReference>
<dbReference type="GO" id="GO:0003677">
    <property type="term" value="F:DNA binding"/>
    <property type="evidence" value="ECO:0007669"/>
    <property type="project" value="UniProtKB-KW"/>
</dbReference>
<sequence length="322" mass="36325">MDYETLPSIIATVPLNTTITTTLAPGFGFHPTDEELVSYYLKGKVINKPFHFNIIEEIDIYKIEPWDLPDGQRTNWIMHGYRLVEEEHDKFQAELFGLNVTSHLARYLRVNNIGPMSENQYAPFIQEEWGDGKETFPGEAAGDDLVVDNHAYIETMNHKKVGLLQNSDSMNKESLLQTSDSKNKDLLNLNELPIHAQNDLPVCKRDMDDSPSLFVLNTQAPLPLQNKRRRQNDSNPSVAATISPLLECSLMESIEPKESTRIFGITFSADSLIPHSYVKQINVLTVKKETTKLEMKNAQASQIDSLSKGNEDLKSTKMPSAC</sequence>
<proteinExistence type="evidence at transcript level"/>
<dbReference type="InterPro" id="IPR036093">
    <property type="entry name" value="NAC_dom_sf"/>
</dbReference>
<accession>A0A8K1I0F4</accession>
<dbReference type="SUPFAM" id="SSF101941">
    <property type="entry name" value="NAC domain"/>
    <property type="match status" value="1"/>
</dbReference>
<keyword evidence="4" id="KW-0539">Nucleus</keyword>
<feature type="domain" description="NAC" evidence="5">
    <location>
        <begin position="23"/>
        <end position="208"/>
    </location>
</feature>
<evidence type="ECO:0000256" key="3">
    <source>
        <dbReference type="ARBA" id="ARBA00023163"/>
    </source>
</evidence>
<evidence type="ECO:0000256" key="4">
    <source>
        <dbReference type="ARBA" id="ARBA00023242"/>
    </source>
</evidence>
<dbReference type="EMBL" id="MT275575">
    <property type="protein sequence ID" value="UBT01691.1"/>
    <property type="molecule type" value="mRNA"/>
</dbReference>